<name>A0A7S0D382_MICPS</name>
<keyword evidence="5" id="KW-0539">Nucleus</keyword>
<gene>
    <name evidence="7" type="ORF">MSP1401_LOCUS7320</name>
</gene>
<evidence type="ECO:0000313" key="7">
    <source>
        <dbReference type="EMBL" id="CAD8442305.1"/>
    </source>
</evidence>
<comment type="subcellular location">
    <subcellularLocation>
        <location evidence="2">Cytoplasm</location>
        <location evidence="2">Cytoskeleton</location>
        <location evidence="2">Cilium axoneme</location>
    </subcellularLocation>
    <subcellularLocation>
        <location evidence="1">Nucleus</location>
    </subcellularLocation>
</comment>
<dbReference type="PROSITE" id="PS51450">
    <property type="entry name" value="LRR"/>
    <property type="match status" value="1"/>
</dbReference>
<dbReference type="InterPro" id="IPR001611">
    <property type="entry name" value="Leu-rich_rpt"/>
</dbReference>
<evidence type="ECO:0000256" key="4">
    <source>
        <dbReference type="ARBA" id="ARBA00022737"/>
    </source>
</evidence>
<dbReference type="SUPFAM" id="SSF52058">
    <property type="entry name" value="L domain-like"/>
    <property type="match status" value="1"/>
</dbReference>
<comment type="similarity">
    <text evidence="6">Belongs to the U2 small nuclear ribonucleoprotein A family.</text>
</comment>
<organism evidence="7">
    <name type="scientific">Micromonas pusilla</name>
    <name type="common">Picoplanktonic green alga</name>
    <name type="synonym">Chromulina pusilla</name>
    <dbReference type="NCBI Taxonomy" id="38833"/>
    <lineage>
        <taxon>Eukaryota</taxon>
        <taxon>Viridiplantae</taxon>
        <taxon>Chlorophyta</taxon>
        <taxon>Mamiellophyceae</taxon>
        <taxon>Mamiellales</taxon>
        <taxon>Mamiellaceae</taxon>
        <taxon>Micromonas</taxon>
    </lineage>
</organism>
<accession>A0A7S0D382</accession>
<dbReference type="GO" id="GO:0030620">
    <property type="term" value="F:U2 snRNA binding"/>
    <property type="evidence" value="ECO:0007669"/>
    <property type="project" value="InterPro"/>
</dbReference>
<dbReference type="Gene3D" id="3.80.10.10">
    <property type="entry name" value="Ribonuclease Inhibitor"/>
    <property type="match status" value="1"/>
</dbReference>
<dbReference type="AlphaFoldDB" id="A0A7S0D382"/>
<dbReference type="GO" id="GO:0005930">
    <property type="term" value="C:axoneme"/>
    <property type="evidence" value="ECO:0007669"/>
    <property type="project" value="UniProtKB-SubCell"/>
</dbReference>
<keyword evidence="3" id="KW-0433">Leucine-rich repeat</keyword>
<protein>
    <submittedName>
        <fullName evidence="7">Uncharacterized protein</fullName>
    </submittedName>
</protein>
<dbReference type="Pfam" id="PF14580">
    <property type="entry name" value="LRR_9"/>
    <property type="match status" value="1"/>
</dbReference>
<evidence type="ECO:0000256" key="6">
    <source>
        <dbReference type="ARBA" id="ARBA00024196"/>
    </source>
</evidence>
<sequence>MAASQDPFLSLPRLAGRLTADLISRSPQGLNACGEYELDVRGHKIGAVENLGATQNQFDAIDLSDNEIVRLEGFPQLPRLHTLTLCNNRIARVAPGLQHALPNLATLTLTNNRVTSFGDVDALAGLKRLSRLSLLGNPVTQREDYRLYVAHVLPSVAVLDFRKVKQAERDAARKKFGGKSGEKALETARAKTFAPGVLAETEKSDSPTRQTGPTPEQLLALKAAIANAATLEEVTRLEQALTTGIVPSDMQL</sequence>
<dbReference type="PANTHER" id="PTHR10552:SF6">
    <property type="entry name" value="U2 SMALL NUCLEAR RIBONUCLEOPROTEIN A"/>
    <property type="match status" value="1"/>
</dbReference>
<reference evidence="7" key="1">
    <citation type="submission" date="2021-01" db="EMBL/GenBank/DDBJ databases">
        <authorList>
            <person name="Corre E."/>
            <person name="Pelletier E."/>
            <person name="Niang G."/>
            <person name="Scheremetjew M."/>
            <person name="Finn R."/>
            <person name="Kale V."/>
            <person name="Holt S."/>
            <person name="Cochrane G."/>
            <person name="Meng A."/>
            <person name="Brown T."/>
            <person name="Cohen L."/>
        </authorList>
    </citation>
    <scope>NUCLEOTIDE SEQUENCE</scope>
    <source>
        <strain evidence="7">CCAC1681</strain>
    </source>
</reference>
<dbReference type="FunFam" id="3.80.10.10:FF:000026">
    <property type="entry name" value="U2 small nuclear ribonucleoprotein A"/>
    <property type="match status" value="1"/>
</dbReference>
<keyword evidence="4" id="KW-0677">Repeat</keyword>
<dbReference type="InterPro" id="IPR044640">
    <property type="entry name" value="RU2A"/>
</dbReference>
<dbReference type="PANTHER" id="PTHR10552">
    <property type="entry name" value="U2 SMALL NUCLEAR RIBONUCLEOPROTEIN A"/>
    <property type="match status" value="1"/>
</dbReference>
<dbReference type="InterPro" id="IPR032675">
    <property type="entry name" value="LRR_dom_sf"/>
</dbReference>
<evidence type="ECO:0000256" key="1">
    <source>
        <dbReference type="ARBA" id="ARBA00004123"/>
    </source>
</evidence>
<evidence type="ECO:0000256" key="2">
    <source>
        <dbReference type="ARBA" id="ARBA00004430"/>
    </source>
</evidence>
<dbReference type="GO" id="GO:0005634">
    <property type="term" value="C:nucleus"/>
    <property type="evidence" value="ECO:0007669"/>
    <property type="project" value="UniProtKB-SubCell"/>
</dbReference>
<dbReference type="EMBL" id="HBEN01008799">
    <property type="protein sequence ID" value="CAD8442305.1"/>
    <property type="molecule type" value="Transcribed_RNA"/>
</dbReference>
<evidence type="ECO:0000256" key="5">
    <source>
        <dbReference type="ARBA" id="ARBA00023242"/>
    </source>
</evidence>
<dbReference type="GO" id="GO:0000398">
    <property type="term" value="P:mRNA splicing, via spliceosome"/>
    <property type="evidence" value="ECO:0007669"/>
    <property type="project" value="InterPro"/>
</dbReference>
<proteinExistence type="inferred from homology"/>
<evidence type="ECO:0000256" key="3">
    <source>
        <dbReference type="ARBA" id="ARBA00022614"/>
    </source>
</evidence>